<sequence>MSNPLITAAQLSQALSEEPPPVILDVRWSLNGPPGRDGYLLGHLPGAVYLDIDADLCGPAGSAGRHPLPEPDALQEVLRSAGVREDSTVVVYDAGDNLAASRAWWTLRWAGHADVLVLDGGMARWLAADGALSTATPEPALGDITVRAGGMPLLDAEGAARLASEGLLIDVRAPERFRGETEPIDPVAGHIPGAVNVPDGPNLAEDGGYRTTAELHARYTPLGAEDPDLPIGAYCGSGITATRTALAMTAAGLPTPAVYIGSWSNWVADPSRPVGTGE</sequence>
<dbReference type="GO" id="GO:0016784">
    <property type="term" value="F:3-mercaptopyruvate sulfurtransferase activity"/>
    <property type="evidence" value="ECO:0007669"/>
    <property type="project" value="UniProtKB-EC"/>
</dbReference>
<keyword evidence="2" id="KW-0677">Repeat</keyword>
<dbReference type="CDD" id="cd01449">
    <property type="entry name" value="TST_Repeat_2"/>
    <property type="match status" value="1"/>
</dbReference>
<dbReference type="PANTHER" id="PTHR11364:SF27">
    <property type="entry name" value="SULFURTRANSFERASE"/>
    <property type="match status" value="1"/>
</dbReference>
<dbReference type="Gene3D" id="3.40.250.10">
    <property type="entry name" value="Rhodanese-like domain"/>
    <property type="match status" value="2"/>
</dbReference>
<dbReference type="Proteomes" id="UP000548476">
    <property type="component" value="Unassembled WGS sequence"/>
</dbReference>
<dbReference type="GO" id="GO:0004792">
    <property type="term" value="F:thiosulfate-cyanide sulfurtransferase activity"/>
    <property type="evidence" value="ECO:0007669"/>
    <property type="project" value="UniProtKB-EC"/>
</dbReference>
<gene>
    <name evidence="4" type="ORF">HNR73_001529</name>
</gene>
<dbReference type="SMART" id="SM00450">
    <property type="entry name" value="RHOD"/>
    <property type="match status" value="2"/>
</dbReference>
<accession>A0A841FM43</accession>
<feature type="domain" description="Rhodanese" evidence="3">
    <location>
        <begin position="162"/>
        <end position="275"/>
    </location>
</feature>
<name>A0A841FM43_9ACTN</name>
<evidence type="ECO:0000256" key="2">
    <source>
        <dbReference type="ARBA" id="ARBA00022737"/>
    </source>
</evidence>
<proteinExistence type="predicted"/>
<dbReference type="CDD" id="cd01448">
    <property type="entry name" value="TST_Repeat_1"/>
    <property type="match status" value="1"/>
</dbReference>
<reference evidence="4 5" key="1">
    <citation type="submission" date="2020-08" db="EMBL/GenBank/DDBJ databases">
        <title>Genomic Encyclopedia of Type Strains, Phase IV (KMG-IV): sequencing the most valuable type-strain genomes for metagenomic binning, comparative biology and taxonomic classification.</title>
        <authorList>
            <person name="Goeker M."/>
        </authorList>
    </citation>
    <scope>NUCLEOTIDE SEQUENCE [LARGE SCALE GENOMIC DNA]</scope>
    <source>
        <strain evidence="4 5">YIM 65646</strain>
    </source>
</reference>
<dbReference type="PROSITE" id="PS50206">
    <property type="entry name" value="RHODANESE_3"/>
    <property type="match status" value="2"/>
</dbReference>
<dbReference type="Pfam" id="PF00581">
    <property type="entry name" value="Rhodanese"/>
    <property type="match status" value="2"/>
</dbReference>
<dbReference type="EC" id="2.8.1.2" evidence="4"/>
<dbReference type="SUPFAM" id="SSF52821">
    <property type="entry name" value="Rhodanese/Cell cycle control phosphatase"/>
    <property type="match status" value="2"/>
</dbReference>
<keyword evidence="5" id="KW-1185">Reference proteome</keyword>
<dbReference type="EMBL" id="JACHGT010000003">
    <property type="protein sequence ID" value="MBB6033679.1"/>
    <property type="molecule type" value="Genomic_DNA"/>
</dbReference>
<feature type="domain" description="Rhodanese" evidence="3">
    <location>
        <begin position="17"/>
        <end position="134"/>
    </location>
</feature>
<organism evidence="4 5">
    <name type="scientific">Phytomonospora endophytica</name>
    <dbReference type="NCBI Taxonomy" id="714109"/>
    <lineage>
        <taxon>Bacteria</taxon>
        <taxon>Bacillati</taxon>
        <taxon>Actinomycetota</taxon>
        <taxon>Actinomycetes</taxon>
        <taxon>Micromonosporales</taxon>
        <taxon>Micromonosporaceae</taxon>
        <taxon>Phytomonospora</taxon>
    </lineage>
</organism>
<keyword evidence="4" id="KW-0670">Pyruvate</keyword>
<dbReference type="InterPro" id="IPR045078">
    <property type="entry name" value="TST/MPST-like"/>
</dbReference>
<dbReference type="PANTHER" id="PTHR11364">
    <property type="entry name" value="THIOSULFATE SULFERTANSFERASE"/>
    <property type="match status" value="1"/>
</dbReference>
<comment type="caution">
    <text evidence="4">The sequence shown here is derived from an EMBL/GenBank/DDBJ whole genome shotgun (WGS) entry which is preliminary data.</text>
</comment>
<evidence type="ECO:0000313" key="5">
    <source>
        <dbReference type="Proteomes" id="UP000548476"/>
    </source>
</evidence>
<dbReference type="AlphaFoldDB" id="A0A841FM43"/>
<dbReference type="PROSITE" id="PS00380">
    <property type="entry name" value="RHODANESE_1"/>
    <property type="match status" value="1"/>
</dbReference>
<evidence type="ECO:0000313" key="4">
    <source>
        <dbReference type="EMBL" id="MBB6033679.1"/>
    </source>
</evidence>
<evidence type="ECO:0000256" key="1">
    <source>
        <dbReference type="ARBA" id="ARBA00022679"/>
    </source>
</evidence>
<evidence type="ECO:0000259" key="3">
    <source>
        <dbReference type="PROSITE" id="PS50206"/>
    </source>
</evidence>
<dbReference type="InterPro" id="IPR001307">
    <property type="entry name" value="Thiosulphate_STrfase_CS"/>
</dbReference>
<dbReference type="InterPro" id="IPR001763">
    <property type="entry name" value="Rhodanese-like_dom"/>
</dbReference>
<keyword evidence="1 4" id="KW-0808">Transferase</keyword>
<dbReference type="EC" id="2.8.1.1" evidence="4"/>
<dbReference type="InterPro" id="IPR036873">
    <property type="entry name" value="Rhodanese-like_dom_sf"/>
</dbReference>
<protein>
    <submittedName>
        <fullName evidence="4">Thiosulfate/3-mercaptopyruvate sulfurtransferase</fullName>
        <ecNumber evidence="4">2.8.1.1</ecNumber>
        <ecNumber evidence="4">2.8.1.2</ecNumber>
    </submittedName>
</protein>
<dbReference type="RefSeq" id="WP_184786564.1">
    <property type="nucleotide sequence ID" value="NZ_BONT01000013.1"/>
</dbReference>